<feature type="region of interest" description="Disordered" evidence="2">
    <location>
        <begin position="670"/>
        <end position="740"/>
    </location>
</feature>
<dbReference type="Gene3D" id="2.60.40.4270">
    <property type="entry name" value="Listeria-Bacteroides repeat domain"/>
    <property type="match status" value="2"/>
</dbReference>
<dbReference type="Pfam" id="PF13306">
    <property type="entry name" value="LRR_5"/>
    <property type="match status" value="1"/>
</dbReference>
<feature type="compositionally biased region" description="Basic and acidic residues" evidence="2">
    <location>
        <begin position="670"/>
        <end position="679"/>
    </location>
</feature>
<dbReference type="NCBIfam" id="TIGR02543">
    <property type="entry name" value="List_Bact_rpt"/>
    <property type="match status" value="2"/>
</dbReference>
<feature type="region of interest" description="Disordered" evidence="2">
    <location>
        <begin position="585"/>
        <end position="638"/>
    </location>
</feature>
<dbReference type="PROSITE" id="PS51766">
    <property type="entry name" value="DOCKERIN"/>
    <property type="match status" value="1"/>
</dbReference>
<dbReference type="Pfam" id="PF00404">
    <property type="entry name" value="Dockerin_1"/>
    <property type="match status" value="1"/>
</dbReference>
<name>A0ABR7MRB3_9FIRM</name>
<evidence type="ECO:0000313" key="4">
    <source>
        <dbReference type="EMBL" id="MBC8556332.1"/>
    </source>
</evidence>
<dbReference type="CDD" id="cd08548">
    <property type="entry name" value="Type_I_cohesin_like"/>
    <property type="match status" value="1"/>
</dbReference>
<keyword evidence="5" id="KW-1185">Reference proteome</keyword>
<dbReference type="InterPro" id="IPR016134">
    <property type="entry name" value="Dockerin_dom"/>
</dbReference>
<dbReference type="RefSeq" id="WP_249302393.1">
    <property type="nucleotide sequence ID" value="NZ_JACRSW010000001.1"/>
</dbReference>
<dbReference type="InterPro" id="IPR008965">
    <property type="entry name" value="CBM2/CBM3_carb-bd_dom_sf"/>
</dbReference>
<reference evidence="4 5" key="1">
    <citation type="submission" date="2020-08" db="EMBL/GenBank/DDBJ databases">
        <title>Genome public.</title>
        <authorList>
            <person name="Liu C."/>
            <person name="Sun Q."/>
        </authorList>
    </citation>
    <scope>NUCLEOTIDE SEQUENCE [LARGE SCALE GENOMIC DNA]</scope>
    <source>
        <strain evidence="4 5">BX3</strain>
    </source>
</reference>
<dbReference type="InterPro" id="IPR042229">
    <property type="entry name" value="Listeria/Bacterioides_rpt_sf"/>
</dbReference>
<dbReference type="InterPro" id="IPR018247">
    <property type="entry name" value="EF_Hand_1_Ca_BS"/>
</dbReference>
<organism evidence="4 5">
    <name type="scientific">Jutongia hominis</name>
    <dbReference type="NCBI Taxonomy" id="2763664"/>
    <lineage>
        <taxon>Bacteria</taxon>
        <taxon>Bacillati</taxon>
        <taxon>Bacillota</taxon>
        <taxon>Clostridia</taxon>
        <taxon>Lachnospirales</taxon>
        <taxon>Lachnospiraceae</taxon>
        <taxon>Jutongia</taxon>
    </lineage>
</organism>
<dbReference type="PROSITE" id="PS51257">
    <property type="entry name" value="PROKAR_LIPOPROTEIN"/>
    <property type="match status" value="1"/>
</dbReference>
<accession>A0ABR7MRB3</accession>
<dbReference type="SUPFAM" id="SSF49384">
    <property type="entry name" value="Carbohydrate-binding domain"/>
    <property type="match status" value="1"/>
</dbReference>
<dbReference type="CDD" id="cd14256">
    <property type="entry name" value="Dockerin_I"/>
    <property type="match status" value="1"/>
</dbReference>
<feature type="compositionally biased region" description="Polar residues" evidence="2">
    <location>
        <begin position="718"/>
        <end position="740"/>
    </location>
</feature>
<dbReference type="EMBL" id="JACRSW010000001">
    <property type="protein sequence ID" value="MBC8556332.1"/>
    <property type="molecule type" value="Genomic_DNA"/>
</dbReference>
<dbReference type="Gene3D" id="3.80.10.10">
    <property type="entry name" value="Ribonuclease Inhibitor"/>
    <property type="match status" value="1"/>
</dbReference>
<dbReference type="InterPro" id="IPR002105">
    <property type="entry name" value="Dockerin_1_rpt"/>
</dbReference>
<gene>
    <name evidence="4" type="ORF">H8700_01150</name>
</gene>
<dbReference type="SUPFAM" id="SSF52058">
    <property type="entry name" value="L domain-like"/>
    <property type="match status" value="1"/>
</dbReference>
<dbReference type="InterPro" id="IPR032675">
    <property type="entry name" value="LRR_dom_sf"/>
</dbReference>
<feature type="compositionally biased region" description="Low complexity" evidence="2">
    <location>
        <begin position="680"/>
        <end position="712"/>
    </location>
</feature>
<dbReference type="InterPro" id="IPR013378">
    <property type="entry name" value="InlB-like_B-rpt"/>
</dbReference>
<feature type="domain" description="Dockerin" evidence="3">
    <location>
        <begin position="168"/>
        <end position="232"/>
    </location>
</feature>
<proteinExistence type="predicted"/>
<evidence type="ECO:0000256" key="1">
    <source>
        <dbReference type="ARBA" id="ARBA00004196"/>
    </source>
</evidence>
<dbReference type="Gene3D" id="1.10.1330.10">
    <property type="entry name" value="Dockerin domain"/>
    <property type="match status" value="1"/>
</dbReference>
<dbReference type="PROSITE" id="PS00448">
    <property type="entry name" value="CLOS_CELLULOSOME_RPT"/>
    <property type="match status" value="1"/>
</dbReference>
<evidence type="ECO:0000313" key="5">
    <source>
        <dbReference type="Proteomes" id="UP000637513"/>
    </source>
</evidence>
<protein>
    <submittedName>
        <fullName evidence="4">Leucine-rich repeat protein</fullName>
    </submittedName>
</protein>
<dbReference type="InterPro" id="IPR026906">
    <property type="entry name" value="LRR_5"/>
</dbReference>
<dbReference type="PROSITE" id="PS00018">
    <property type="entry name" value="EF_HAND_1"/>
    <property type="match status" value="2"/>
</dbReference>
<sequence>MKIAKKMIVGLLVAVMIITGCPSYYAKAEETKKQVTLSVQGQTVTPGTTVEVAVKIKDNPGILGATLTLKYDDGLTLKAASAGDTFSSLVLTKPGKLQSPCKFVWDGQEITADDIKDGTILKLSFKVSDTAKAGDSYKISVSCDDGDMVDTDLNAVAVKAEDGEISISEYTPGDLNEDGKINSTDVIMMRRQIAGGYEQKVNEAACDVNGDGRINSSDVILVRRYIAGGYGVTLGTTTPVKHTHTMKEVEPKDATCTEQGNKAYYYCTSCGKYYSDPKGLNSISQEDTTIPAKGHVAVIDPAVAATTEKTGLTEGSHCSECGMVIVAQKTIPKLANENSITYHLYEDDAYLQKQEIKNSNPNSYSSDAGLTLKNISCEGYIFEGWYDGEGASANKVKQIAAGTTGNIDLYAHWTAREYTVSFDSPLAKVDSIKYKVNEGATLTNPEWFGYTFMGWTDEKDNLVEKIPLGKTGNITLHANWTSKRNQTRPVKQLGKPLVVEDEKNGQYLFAYEIGQMENVPLYTIKDFGNTSGLTVSETITSSGTITESTSKSIVNAVANSTTRTTAWTLSKNWNDSMTLIQSHTDESGQEIVDQSGRANSDTSVSLSSREDGGSDDSSTTDKNGVSAKIGTEVGSEVSSKVSASLGAKKGPFTGNISGEVGAKLTAKIDSEVSSSHEDTSTVSSSKTWGTSSSAQNSVSASSSSSHSQALSKKVSDTYGYNKTHSEGQTETLANSDSNTVSESNQYSSALAYSTETTKTTTKTYSNANAPEGYYRMVCAGTIHVFAVVGYDIASSSYYVYTYGVQDDDTFDFIDYSKQTHSFDDYENGILPFEVPYEVNQYVDNALCRTKDLVYDSETGTVVDYTGDGTDVYIPDYISTDNGDGTTSVVKIVGIEKNAFAGHDKIKSIKLSKHITEIPDQAFEGCSSLENVTAEGVERIGDKAFSGCSSLDDFTVSKKIAKLGKKAFDSAGKVTVNAKNSEVANAAVTSGAKKLIINLSDMEDTISNKTYDIPKSTDYFELNGGNKTYKGIKISSDAKETALNGITFTENKSTPIVCSSAKLNLSRITAKTDGFAMILSADKTDISLYGTIKLETTGSNVVLSKDVSLSRLNSNIVGKLDLTGDYMICGKVEGDSLLKFTSGKLVTINEESYNKLQYGSMDWVLESEVPDNATIVGEKWTYDHTSIIVSPNSSMDGYTLYKVTDEWGPYGGWSGWTDNYVGSNDYRKVETRSVPNGYTTQYNYIRYLSADGRTSGPCSGVWGGKSCTTYQERGWGGQLGCVGTQYSNQLGGYFNLYGSAPCWYSESTRQVVSSYKTQYRYADRKKVYTYYLKKVESKESATKITASEADGISNVKRWVQYVVAK</sequence>
<dbReference type="Proteomes" id="UP000637513">
    <property type="component" value="Unassembled WGS sequence"/>
</dbReference>
<dbReference type="Gene3D" id="2.60.40.680">
    <property type="match status" value="1"/>
</dbReference>
<comment type="subcellular location">
    <subcellularLocation>
        <location evidence="1">Cell envelope</location>
    </subcellularLocation>
</comment>
<dbReference type="InterPro" id="IPR036439">
    <property type="entry name" value="Dockerin_dom_sf"/>
</dbReference>
<dbReference type="Pfam" id="PF09479">
    <property type="entry name" value="Flg_new"/>
    <property type="match status" value="2"/>
</dbReference>
<comment type="caution">
    <text evidence="4">The sequence shown here is derived from an EMBL/GenBank/DDBJ whole genome shotgun (WGS) entry which is preliminary data.</text>
</comment>
<evidence type="ECO:0000256" key="2">
    <source>
        <dbReference type="SAM" id="MobiDB-lite"/>
    </source>
</evidence>
<dbReference type="SUPFAM" id="SSF63446">
    <property type="entry name" value="Type I dockerin domain"/>
    <property type="match status" value="1"/>
</dbReference>
<evidence type="ECO:0000259" key="3">
    <source>
        <dbReference type="PROSITE" id="PS51766"/>
    </source>
</evidence>